<dbReference type="CDD" id="cd00947">
    <property type="entry name" value="TBP_aldolase_IIB"/>
    <property type="match status" value="1"/>
</dbReference>
<feature type="binding site" evidence="2">
    <location>
        <begin position="230"/>
        <end position="233"/>
    </location>
    <ligand>
        <name>dihydroxyacetone phosphate</name>
        <dbReference type="ChEBI" id="CHEBI:57642"/>
    </ligand>
</feature>
<dbReference type="OrthoDB" id="9803995at2"/>
<evidence type="ECO:0000313" key="4">
    <source>
        <dbReference type="EMBL" id="AXY25024.1"/>
    </source>
</evidence>
<reference evidence="4 5" key="1">
    <citation type="submission" date="2017-09" db="EMBL/GenBank/DDBJ databases">
        <title>Complete genome sequence of Oxytococcus suis strain ZY16052.</title>
        <authorList>
            <person name="Li F."/>
        </authorList>
    </citation>
    <scope>NUCLEOTIDE SEQUENCE [LARGE SCALE GENOMIC DNA]</scope>
    <source>
        <strain evidence="4 5">ZY16052</strain>
    </source>
</reference>
<dbReference type="GO" id="GO:0008270">
    <property type="term" value="F:zinc ion binding"/>
    <property type="evidence" value="ECO:0007669"/>
    <property type="project" value="InterPro"/>
</dbReference>
<keyword evidence="5" id="KW-1185">Reference proteome</keyword>
<evidence type="ECO:0000256" key="1">
    <source>
        <dbReference type="PIRSR" id="PIRSR001359-1"/>
    </source>
</evidence>
<dbReference type="PANTHER" id="PTHR30304:SF0">
    <property type="entry name" value="D-TAGATOSE-1,6-BISPHOSPHATE ALDOLASE SUBUNIT GATY-RELATED"/>
    <property type="match status" value="1"/>
</dbReference>
<feature type="active site" description="Proton donor" evidence="1">
    <location>
        <position position="85"/>
    </location>
</feature>
<feature type="binding site" evidence="3">
    <location>
        <position position="208"/>
    </location>
    <ligand>
        <name>Zn(2+)</name>
        <dbReference type="ChEBI" id="CHEBI:29105"/>
        <label>1</label>
        <note>catalytic</note>
    </ligand>
</feature>
<dbReference type="GO" id="GO:0016832">
    <property type="term" value="F:aldehyde-lyase activity"/>
    <property type="evidence" value="ECO:0007669"/>
    <property type="project" value="InterPro"/>
</dbReference>
<dbReference type="Proteomes" id="UP000263232">
    <property type="component" value="Chromosome"/>
</dbReference>
<dbReference type="GO" id="GO:0005975">
    <property type="term" value="P:carbohydrate metabolic process"/>
    <property type="evidence" value="ECO:0007669"/>
    <property type="project" value="InterPro"/>
</dbReference>
<name>A0A347WIW7_9LACT</name>
<dbReference type="Pfam" id="PF01116">
    <property type="entry name" value="F_bP_aldolase"/>
    <property type="match status" value="1"/>
</dbReference>
<dbReference type="PROSITE" id="PS00806">
    <property type="entry name" value="ALDOLASE_CLASS_II_2"/>
    <property type="match status" value="1"/>
</dbReference>
<dbReference type="InterPro" id="IPR013785">
    <property type="entry name" value="Aldolase_TIM"/>
</dbReference>
<dbReference type="NCBIfam" id="TIGR00167">
    <property type="entry name" value="cbbA"/>
    <property type="match status" value="1"/>
</dbReference>
<dbReference type="PANTHER" id="PTHR30304">
    <property type="entry name" value="D-TAGATOSE-1,6-BISPHOSPHATE ALDOLASE"/>
    <property type="match status" value="1"/>
</dbReference>
<sequence length="282" mass="31276">MHYQTLNDVLYEALAQGYAVPQFNINGYTWIEAIMETANELELPVIIGVTDRNVERLGGYQYIKNLIDLLYQRYEVETPVVLHLDHGQTIEGCKAAIDAGFSSVMYDGSHEVFEDNVKHTKEVVEYAHRQGVSVEGEIGGIGGIEDGMVGGIEFADPKECQALVEESGLDALAPALGSVHGEYQGKPDLQFHTMKEIQGLLNIPLVLHGASGLSQDDIHQAISYGHAKINFNTELNKAWSKAMQDIFVDNPNIYDPSIILPQTKSGIKAMIREKYRLCKLIK</sequence>
<proteinExistence type="predicted"/>
<protein>
    <submittedName>
        <fullName evidence="4">6-phospho-5-dehydro-2-deoxy-D-gluconate aldolase</fullName>
    </submittedName>
</protein>
<feature type="binding site" evidence="3">
    <location>
        <position position="137"/>
    </location>
    <ligand>
        <name>Zn(2+)</name>
        <dbReference type="ChEBI" id="CHEBI:29105"/>
        <label>2</label>
    </ligand>
</feature>
<keyword evidence="3" id="KW-0479">Metal-binding</keyword>
<dbReference type="EMBL" id="CP023434">
    <property type="protein sequence ID" value="AXY25024.1"/>
    <property type="molecule type" value="Genomic_DNA"/>
</dbReference>
<keyword evidence="3" id="KW-0862">Zinc</keyword>
<feature type="binding site" evidence="3">
    <location>
        <position position="180"/>
    </location>
    <ligand>
        <name>Zn(2+)</name>
        <dbReference type="ChEBI" id="CHEBI:29105"/>
        <label>1</label>
        <note>catalytic</note>
    </ligand>
</feature>
<organism evidence="4 5">
    <name type="scientific">Suicoccus acidiformans</name>
    <dbReference type="NCBI Taxonomy" id="2036206"/>
    <lineage>
        <taxon>Bacteria</taxon>
        <taxon>Bacillati</taxon>
        <taxon>Bacillota</taxon>
        <taxon>Bacilli</taxon>
        <taxon>Lactobacillales</taxon>
        <taxon>Aerococcaceae</taxon>
        <taxon>Suicoccus</taxon>
    </lineage>
</organism>
<dbReference type="PIRSF" id="PIRSF001359">
    <property type="entry name" value="F_bP_aldolase_II"/>
    <property type="match status" value="1"/>
</dbReference>
<accession>A0A347WIW7</accession>
<feature type="binding site" evidence="2">
    <location>
        <position position="181"/>
    </location>
    <ligand>
        <name>dihydroxyacetone phosphate</name>
        <dbReference type="ChEBI" id="CHEBI:57642"/>
    </ligand>
</feature>
<dbReference type="InterPro" id="IPR000771">
    <property type="entry name" value="FBA_II"/>
</dbReference>
<evidence type="ECO:0000256" key="3">
    <source>
        <dbReference type="PIRSR" id="PIRSR001359-3"/>
    </source>
</evidence>
<feature type="binding site" evidence="3">
    <location>
        <position position="86"/>
    </location>
    <ligand>
        <name>Zn(2+)</name>
        <dbReference type="ChEBI" id="CHEBI:29105"/>
        <label>1</label>
        <note>catalytic</note>
    </ligand>
</feature>
<gene>
    <name evidence="4" type="ORF">CL176_02715</name>
</gene>
<dbReference type="KEGG" id="abae:CL176_02715"/>
<dbReference type="InterPro" id="IPR050246">
    <property type="entry name" value="Class_II_FBP_aldolase"/>
</dbReference>
<comment type="cofactor">
    <cofactor evidence="3">
        <name>Zn(2+)</name>
        <dbReference type="ChEBI" id="CHEBI:29105"/>
    </cofactor>
    <text evidence="3">Binds 2 Zn(2+) ions per subunit. One is catalytic and the other provides a structural contribution.</text>
</comment>
<evidence type="ECO:0000256" key="2">
    <source>
        <dbReference type="PIRSR" id="PIRSR001359-2"/>
    </source>
</evidence>
<dbReference type="AlphaFoldDB" id="A0A347WIW7"/>
<evidence type="ECO:0000313" key="5">
    <source>
        <dbReference type="Proteomes" id="UP000263232"/>
    </source>
</evidence>
<dbReference type="Gene3D" id="3.20.20.70">
    <property type="entry name" value="Aldolase class I"/>
    <property type="match status" value="1"/>
</dbReference>
<feature type="binding site" evidence="2">
    <location>
        <begin position="209"/>
        <end position="211"/>
    </location>
    <ligand>
        <name>dihydroxyacetone phosphate</name>
        <dbReference type="ChEBI" id="CHEBI:57642"/>
    </ligand>
</feature>
<feature type="binding site" evidence="3">
    <location>
        <position position="107"/>
    </location>
    <ligand>
        <name>Zn(2+)</name>
        <dbReference type="ChEBI" id="CHEBI:29105"/>
        <label>2</label>
    </ligand>
</feature>
<dbReference type="RefSeq" id="WP_118989945.1">
    <property type="nucleotide sequence ID" value="NZ_CP023434.1"/>
</dbReference>
<dbReference type="SUPFAM" id="SSF51569">
    <property type="entry name" value="Aldolase"/>
    <property type="match status" value="1"/>
</dbReference>